<evidence type="ECO:0000313" key="1">
    <source>
        <dbReference type="EMBL" id="KEH27241.1"/>
    </source>
</evidence>
<accession>A0A072UCQ3</accession>
<dbReference type="HOGENOM" id="CLU_2797826_0_0_1"/>
<dbReference type="AlphaFoldDB" id="A0A072UCQ3"/>
<reference evidence="1 3" key="2">
    <citation type="journal article" date="2014" name="BMC Genomics">
        <title>An improved genome release (version Mt4.0) for the model legume Medicago truncatula.</title>
        <authorList>
            <person name="Tang H."/>
            <person name="Krishnakumar V."/>
            <person name="Bidwell S."/>
            <person name="Rosen B."/>
            <person name="Chan A."/>
            <person name="Zhou S."/>
            <person name="Gentzbittel L."/>
            <person name="Childs K.L."/>
            <person name="Yandell M."/>
            <person name="Gundlach H."/>
            <person name="Mayer K.F."/>
            <person name="Schwartz D.C."/>
            <person name="Town C.D."/>
        </authorList>
    </citation>
    <scope>GENOME REANNOTATION</scope>
    <source>
        <strain evidence="1">A17</strain>
        <strain evidence="2 3">cv. Jemalong A17</strain>
    </source>
</reference>
<dbReference type="EnsemblPlants" id="KEH27241">
    <property type="protein sequence ID" value="KEH27241"/>
    <property type="gene ID" value="MTR_6g090525"/>
</dbReference>
<name>A0A072UCQ3_MEDTR</name>
<reference evidence="1 3" key="1">
    <citation type="journal article" date="2011" name="Nature">
        <title>The Medicago genome provides insight into the evolution of rhizobial symbioses.</title>
        <authorList>
            <person name="Young N.D."/>
            <person name="Debelle F."/>
            <person name="Oldroyd G.E."/>
            <person name="Geurts R."/>
            <person name="Cannon S.B."/>
            <person name="Udvardi M.K."/>
            <person name="Benedito V.A."/>
            <person name="Mayer K.F."/>
            <person name="Gouzy J."/>
            <person name="Schoof H."/>
            <person name="Van de Peer Y."/>
            <person name="Proost S."/>
            <person name="Cook D.R."/>
            <person name="Meyers B.C."/>
            <person name="Spannagl M."/>
            <person name="Cheung F."/>
            <person name="De Mita S."/>
            <person name="Krishnakumar V."/>
            <person name="Gundlach H."/>
            <person name="Zhou S."/>
            <person name="Mudge J."/>
            <person name="Bharti A.K."/>
            <person name="Murray J.D."/>
            <person name="Naoumkina M.A."/>
            <person name="Rosen B."/>
            <person name="Silverstein K.A."/>
            <person name="Tang H."/>
            <person name="Rombauts S."/>
            <person name="Zhao P.X."/>
            <person name="Zhou P."/>
            <person name="Barbe V."/>
            <person name="Bardou P."/>
            <person name="Bechner M."/>
            <person name="Bellec A."/>
            <person name="Berger A."/>
            <person name="Berges H."/>
            <person name="Bidwell S."/>
            <person name="Bisseling T."/>
            <person name="Choisne N."/>
            <person name="Couloux A."/>
            <person name="Denny R."/>
            <person name="Deshpande S."/>
            <person name="Dai X."/>
            <person name="Doyle J.J."/>
            <person name="Dudez A.M."/>
            <person name="Farmer A.D."/>
            <person name="Fouteau S."/>
            <person name="Franken C."/>
            <person name="Gibelin C."/>
            <person name="Gish J."/>
            <person name="Goldstein S."/>
            <person name="Gonzalez A.J."/>
            <person name="Green P.J."/>
            <person name="Hallab A."/>
            <person name="Hartog M."/>
            <person name="Hua A."/>
            <person name="Humphray S.J."/>
            <person name="Jeong D.H."/>
            <person name="Jing Y."/>
            <person name="Jocker A."/>
            <person name="Kenton S.M."/>
            <person name="Kim D.J."/>
            <person name="Klee K."/>
            <person name="Lai H."/>
            <person name="Lang C."/>
            <person name="Lin S."/>
            <person name="Macmil S.L."/>
            <person name="Magdelenat G."/>
            <person name="Matthews L."/>
            <person name="McCorrison J."/>
            <person name="Monaghan E.L."/>
            <person name="Mun J.H."/>
            <person name="Najar F.Z."/>
            <person name="Nicholson C."/>
            <person name="Noirot C."/>
            <person name="O'Bleness M."/>
            <person name="Paule C.R."/>
            <person name="Poulain J."/>
            <person name="Prion F."/>
            <person name="Qin B."/>
            <person name="Qu C."/>
            <person name="Retzel E.F."/>
            <person name="Riddle C."/>
            <person name="Sallet E."/>
            <person name="Samain S."/>
            <person name="Samson N."/>
            <person name="Sanders I."/>
            <person name="Saurat O."/>
            <person name="Scarpelli C."/>
            <person name="Schiex T."/>
            <person name="Segurens B."/>
            <person name="Severin A.J."/>
            <person name="Sherrier D.J."/>
            <person name="Shi R."/>
            <person name="Sims S."/>
            <person name="Singer S.R."/>
            <person name="Sinharoy S."/>
            <person name="Sterck L."/>
            <person name="Viollet A."/>
            <person name="Wang B.B."/>
            <person name="Wang K."/>
            <person name="Wang M."/>
            <person name="Wang X."/>
            <person name="Warfsmann J."/>
            <person name="Weissenbach J."/>
            <person name="White D.D."/>
            <person name="White J.D."/>
            <person name="Wiley G.B."/>
            <person name="Wincker P."/>
            <person name="Xing Y."/>
            <person name="Yang L."/>
            <person name="Yao Z."/>
            <person name="Ying F."/>
            <person name="Zhai J."/>
            <person name="Zhou L."/>
            <person name="Zuber A."/>
            <person name="Denarie J."/>
            <person name="Dixon R.A."/>
            <person name="May G.D."/>
            <person name="Schwartz D.C."/>
            <person name="Rogers J."/>
            <person name="Quetier F."/>
            <person name="Town C.D."/>
            <person name="Roe B.A."/>
        </authorList>
    </citation>
    <scope>NUCLEOTIDE SEQUENCE [LARGE SCALE GENOMIC DNA]</scope>
    <source>
        <strain evidence="1">A17</strain>
        <strain evidence="2 3">cv. Jemalong A17</strain>
    </source>
</reference>
<reference evidence="2" key="3">
    <citation type="submission" date="2015-04" db="UniProtKB">
        <authorList>
            <consortium name="EnsemblPlants"/>
        </authorList>
    </citation>
    <scope>IDENTIFICATION</scope>
    <source>
        <strain evidence="2">cv. Jemalong A17</strain>
    </source>
</reference>
<protein>
    <submittedName>
        <fullName evidence="1 2">Uncharacterized protein</fullName>
    </submittedName>
</protein>
<evidence type="ECO:0000313" key="2">
    <source>
        <dbReference type="EnsemblPlants" id="KEH27241"/>
    </source>
</evidence>
<organism evidence="1 3">
    <name type="scientific">Medicago truncatula</name>
    <name type="common">Barrel medic</name>
    <name type="synonym">Medicago tribuloides</name>
    <dbReference type="NCBI Taxonomy" id="3880"/>
    <lineage>
        <taxon>Eukaryota</taxon>
        <taxon>Viridiplantae</taxon>
        <taxon>Streptophyta</taxon>
        <taxon>Embryophyta</taxon>
        <taxon>Tracheophyta</taxon>
        <taxon>Spermatophyta</taxon>
        <taxon>Magnoliopsida</taxon>
        <taxon>eudicotyledons</taxon>
        <taxon>Gunneridae</taxon>
        <taxon>Pentapetalae</taxon>
        <taxon>rosids</taxon>
        <taxon>fabids</taxon>
        <taxon>Fabales</taxon>
        <taxon>Fabaceae</taxon>
        <taxon>Papilionoideae</taxon>
        <taxon>50 kb inversion clade</taxon>
        <taxon>NPAAA clade</taxon>
        <taxon>Hologalegina</taxon>
        <taxon>IRL clade</taxon>
        <taxon>Trifolieae</taxon>
        <taxon>Medicago</taxon>
    </lineage>
</organism>
<dbReference type="EMBL" id="CM001222">
    <property type="protein sequence ID" value="KEH27241.1"/>
    <property type="molecule type" value="Genomic_DNA"/>
</dbReference>
<sequence>MSFIHNFKVFEIHLRGESLCIVQGDGTITLDDVMVLEGYSHFRDPVFSTLEDQEMGEVEQKLILARQD</sequence>
<gene>
    <name evidence="1" type="ordered locus">MTR_6g090525</name>
</gene>
<dbReference type="Proteomes" id="UP000002051">
    <property type="component" value="Chromosome 6"/>
</dbReference>
<evidence type="ECO:0000313" key="3">
    <source>
        <dbReference type="Proteomes" id="UP000002051"/>
    </source>
</evidence>
<proteinExistence type="predicted"/>
<keyword evidence="3" id="KW-1185">Reference proteome</keyword>